<dbReference type="GO" id="GO:0003677">
    <property type="term" value="F:DNA binding"/>
    <property type="evidence" value="ECO:0007669"/>
    <property type="project" value="InterPro"/>
</dbReference>
<gene>
    <name evidence="4" type="ORF">EOW66_05225</name>
</gene>
<reference evidence="4" key="1">
    <citation type="submission" date="2019-01" db="EMBL/GenBank/DDBJ databases">
        <title>Sinorhodobacter populi sp. nov. isolated from the symptomatic bark tissue of Populus euramericana canker.</title>
        <authorList>
            <person name="Xu G."/>
        </authorList>
    </citation>
    <scope>NUCLEOTIDE SEQUENCE [LARGE SCALE GENOMIC DNA]</scope>
    <source>
        <strain evidence="4">CGMCC 1.12963</strain>
    </source>
</reference>
<dbReference type="EMBL" id="SAVA01000002">
    <property type="protein sequence ID" value="RWR54015.1"/>
    <property type="molecule type" value="Genomic_DNA"/>
</dbReference>
<comment type="caution">
    <text evidence="4">The sequence shown here is derived from an EMBL/GenBank/DDBJ whole genome shotgun (WGS) entry which is preliminary data.</text>
</comment>
<dbReference type="GO" id="GO:0015074">
    <property type="term" value="P:DNA integration"/>
    <property type="evidence" value="ECO:0007669"/>
    <property type="project" value="InterPro"/>
</dbReference>
<dbReference type="GO" id="GO:0006310">
    <property type="term" value="P:DNA recombination"/>
    <property type="evidence" value="ECO:0007669"/>
    <property type="project" value="UniProtKB-KW"/>
</dbReference>
<dbReference type="InterPro" id="IPR011010">
    <property type="entry name" value="DNA_brk_join_enz"/>
</dbReference>
<dbReference type="Pfam" id="PF00589">
    <property type="entry name" value="Phage_integrase"/>
    <property type="match status" value="1"/>
</dbReference>
<evidence type="ECO:0000313" key="5">
    <source>
        <dbReference type="Proteomes" id="UP000288071"/>
    </source>
</evidence>
<feature type="compositionally biased region" description="Basic and acidic residues" evidence="2">
    <location>
        <begin position="58"/>
        <end position="69"/>
    </location>
</feature>
<evidence type="ECO:0000259" key="3">
    <source>
        <dbReference type="PROSITE" id="PS51898"/>
    </source>
</evidence>
<dbReference type="AlphaFoldDB" id="A0A3S3PG25"/>
<evidence type="ECO:0000256" key="2">
    <source>
        <dbReference type="SAM" id="MobiDB-lite"/>
    </source>
</evidence>
<dbReference type="Proteomes" id="UP000288071">
    <property type="component" value="Unassembled WGS sequence"/>
</dbReference>
<feature type="compositionally biased region" description="Basic and acidic residues" evidence="2">
    <location>
        <begin position="79"/>
        <end position="88"/>
    </location>
</feature>
<dbReference type="PROSITE" id="PS51898">
    <property type="entry name" value="TYR_RECOMBINASE"/>
    <property type="match status" value="1"/>
</dbReference>
<feature type="region of interest" description="Disordered" evidence="2">
    <location>
        <begin position="40"/>
        <end position="88"/>
    </location>
</feature>
<keyword evidence="1" id="KW-0233">DNA recombination</keyword>
<proteinExistence type="predicted"/>
<evidence type="ECO:0000256" key="1">
    <source>
        <dbReference type="ARBA" id="ARBA00023172"/>
    </source>
</evidence>
<dbReference type="Gene3D" id="1.10.443.10">
    <property type="entry name" value="Intergrase catalytic core"/>
    <property type="match status" value="1"/>
</dbReference>
<feature type="domain" description="Tyr recombinase" evidence="3">
    <location>
        <begin position="1"/>
        <end position="56"/>
    </location>
</feature>
<dbReference type="InterPro" id="IPR013762">
    <property type="entry name" value="Integrase-like_cat_sf"/>
</dbReference>
<keyword evidence="5" id="KW-1185">Reference proteome</keyword>
<dbReference type="RefSeq" id="WP_128155376.1">
    <property type="nucleotide sequence ID" value="NZ_JBHSOM010000016.1"/>
</dbReference>
<dbReference type="SUPFAM" id="SSF56349">
    <property type="entry name" value="DNA breaking-rejoining enzymes"/>
    <property type="match status" value="1"/>
</dbReference>
<evidence type="ECO:0000313" key="4">
    <source>
        <dbReference type="EMBL" id="RWR54015.1"/>
    </source>
</evidence>
<name>A0A3S3PG25_9RHOB</name>
<protein>
    <recommendedName>
        <fullName evidence="3">Tyr recombinase domain-containing protein</fullName>
    </recommendedName>
</protein>
<organism evidence="4 5">
    <name type="scientific">Paenirhodobacter huangdaonensis</name>
    <dbReference type="NCBI Taxonomy" id="2501515"/>
    <lineage>
        <taxon>Bacteria</taxon>
        <taxon>Pseudomonadati</taxon>
        <taxon>Pseudomonadota</taxon>
        <taxon>Alphaproteobacteria</taxon>
        <taxon>Rhodobacterales</taxon>
        <taxon>Rhodobacter group</taxon>
        <taxon>Paenirhodobacter</taxon>
    </lineage>
</organism>
<accession>A0A3S3PG25</accession>
<dbReference type="InterPro" id="IPR002104">
    <property type="entry name" value="Integrase_catalytic"/>
</dbReference>
<reference evidence="4" key="2">
    <citation type="submission" date="2019-01" db="EMBL/GenBank/DDBJ databases">
        <authorList>
            <person name="Li Y."/>
        </authorList>
    </citation>
    <scope>NUCLEOTIDE SEQUENCE [LARGE SCALE GENOMIC DNA]</scope>
    <source>
        <strain evidence="4">CGMCC 1.12963</strain>
    </source>
</reference>
<sequence>MGGLPVPHGWRYTAAKEMADAGVDIRDIQSVTGHKTLEMTQKYASGADQKKASKRAQQKRERNGDKAGKCETSPESQDQAEKKPENDK</sequence>